<evidence type="ECO:0000259" key="4">
    <source>
        <dbReference type="PROSITE" id="PS50949"/>
    </source>
</evidence>
<dbReference type="EMBL" id="BAABFO010000001">
    <property type="protein sequence ID" value="GAA4321556.1"/>
    <property type="molecule type" value="Genomic_DNA"/>
</dbReference>
<accession>A0ABP8GBZ2</accession>
<sequence>MTVTLPALRSANLVEQLSELLATQIVSGERAAGSRLPTEGRLALDFGVSRTVVREAIARLKSDGLVVTRQGLGAFVAASPAGRPFRIGAESKSPHQIVQEVFELRIGVETEAASLAAERATAPQVREIRGALRALEQASRRGGDGVEEDLRFHRAIARAANNSIYDDFVEFLERYTRNQLSISRRNCEIAGWLSEIQVEHEAILEAIAAHDPAAARRAAHGHLRNGMGRLKRIQAH</sequence>
<keyword evidence="2" id="KW-0238">DNA-binding</keyword>
<dbReference type="Gene3D" id="1.20.120.530">
    <property type="entry name" value="GntR ligand-binding domain-like"/>
    <property type="match status" value="1"/>
</dbReference>
<dbReference type="InterPro" id="IPR036390">
    <property type="entry name" value="WH_DNA-bd_sf"/>
</dbReference>
<name>A0ABP8GBZ2_9BURK</name>
<dbReference type="SUPFAM" id="SSF46785">
    <property type="entry name" value="Winged helix' DNA-binding domain"/>
    <property type="match status" value="1"/>
</dbReference>
<dbReference type="PROSITE" id="PS50949">
    <property type="entry name" value="HTH_GNTR"/>
    <property type="match status" value="1"/>
</dbReference>
<dbReference type="PRINTS" id="PR00035">
    <property type="entry name" value="HTHGNTR"/>
</dbReference>
<evidence type="ECO:0000256" key="2">
    <source>
        <dbReference type="ARBA" id="ARBA00023125"/>
    </source>
</evidence>
<dbReference type="InterPro" id="IPR011711">
    <property type="entry name" value="GntR_C"/>
</dbReference>
<dbReference type="Pfam" id="PF07729">
    <property type="entry name" value="FCD"/>
    <property type="match status" value="1"/>
</dbReference>
<evidence type="ECO:0000256" key="3">
    <source>
        <dbReference type="ARBA" id="ARBA00023163"/>
    </source>
</evidence>
<keyword evidence="1" id="KW-0805">Transcription regulation</keyword>
<dbReference type="SMART" id="SM00345">
    <property type="entry name" value="HTH_GNTR"/>
    <property type="match status" value="1"/>
</dbReference>
<feature type="domain" description="HTH gntR-type" evidence="4">
    <location>
        <begin position="11"/>
        <end position="79"/>
    </location>
</feature>
<dbReference type="Pfam" id="PF00392">
    <property type="entry name" value="GntR"/>
    <property type="match status" value="1"/>
</dbReference>
<dbReference type="Gene3D" id="1.10.10.10">
    <property type="entry name" value="Winged helix-like DNA-binding domain superfamily/Winged helix DNA-binding domain"/>
    <property type="match status" value="1"/>
</dbReference>
<dbReference type="InterPro" id="IPR008920">
    <property type="entry name" value="TF_FadR/GntR_C"/>
</dbReference>
<evidence type="ECO:0000313" key="5">
    <source>
        <dbReference type="EMBL" id="GAA4321556.1"/>
    </source>
</evidence>
<dbReference type="InterPro" id="IPR036388">
    <property type="entry name" value="WH-like_DNA-bd_sf"/>
</dbReference>
<dbReference type="CDD" id="cd07377">
    <property type="entry name" value="WHTH_GntR"/>
    <property type="match status" value="1"/>
</dbReference>
<proteinExistence type="predicted"/>
<evidence type="ECO:0000313" key="6">
    <source>
        <dbReference type="Proteomes" id="UP001501671"/>
    </source>
</evidence>
<reference evidence="6" key="1">
    <citation type="journal article" date="2019" name="Int. J. Syst. Evol. Microbiol.">
        <title>The Global Catalogue of Microorganisms (GCM) 10K type strain sequencing project: providing services to taxonomists for standard genome sequencing and annotation.</title>
        <authorList>
            <consortium name="The Broad Institute Genomics Platform"/>
            <consortium name="The Broad Institute Genome Sequencing Center for Infectious Disease"/>
            <person name="Wu L."/>
            <person name="Ma J."/>
        </authorList>
    </citation>
    <scope>NUCLEOTIDE SEQUENCE [LARGE SCALE GENOMIC DNA]</scope>
    <source>
        <strain evidence="6">JCM 17666</strain>
    </source>
</reference>
<dbReference type="Proteomes" id="UP001501671">
    <property type="component" value="Unassembled WGS sequence"/>
</dbReference>
<comment type="caution">
    <text evidence="5">The sequence shown here is derived from an EMBL/GenBank/DDBJ whole genome shotgun (WGS) entry which is preliminary data.</text>
</comment>
<dbReference type="SUPFAM" id="SSF48008">
    <property type="entry name" value="GntR ligand-binding domain-like"/>
    <property type="match status" value="1"/>
</dbReference>
<dbReference type="PANTHER" id="PTHR43537:SF44">
    <property type="entry name" value="GNTR FAMILY REGULATORY PROTEIN"/>
    <property type="match status" value="1"/>
</dbReference>
<dbReference type="PANTHER" id="PTHR43537">
    <property type="entry name" value="TRANSCRIPTIONAL REGULATOR, GNTR FAMILY"/>
    <property type="match status" value="1"/>
</dbReference>
<organism evidence="5 6">
    <name type="scientific">Pigmentiphaga soli</name>
    <dbReference type="NCBI Taxonomy" id="1007095"/>
    <lineage>
        <taxon>Bacteria</taxon>
        <taxon>Pseudomonadati</taxon>
        <taxon>Pseudomonadota</taxon>
        <taxon>Betaproteobacteria</taxon>
        <taxon>Burkholderiales</taxon>
        <taxon>Alcaligenaceae</taxon>
        <taxon>Pigmentiphaga</taxon>
    </lineage>
</organism>
<keyword evidence="6" id="KW-1185">Reference proteome</keyword>
<dbReference type="SMART" id="SM00895">
    <property type="entry name" value="FCD"/>
    <property type="match status" value="1"/>
</dbReference>
<gene>
    <name evidence="5" type="ORF">GCM10023144_00880</name>
</gene>
<dbReference type="InterPro" id="IPR000524">
    <property type="entry name" value="Tscrpt_reg_HTH_GntR"/>
</dbReference>
<evidence type="ECO:0000256" key="1">
    <source>
        <dbReference type="ARBA" id="ARBA00023015"/>
    </source>
</evidence>
<keyword evidence="3" id="KW-0804">Transcription</keyword>
<protein>
    <recommendedName>
        <fullName evidence="4">HTH gntR-type domain-containing protein</fullName>
    </recommendedName>
</protein>
<dbReference type="RefSeq" id="WP_345245191.1">
    <property type="nucleotide sequence ID" value="NZ_BAABFO010000001.1"/>
</dbReference>